<dbReference type="RefSeq" id="WP_377301120.1">
    <property type="nucleotide sequence ID" value="NZ_CP180191.1"/>
</dbReference>
<evidence type="ECO:0000313" key="2">
    <source>
        <dbReference type="Proteomes" id="UP001595556"/>
    </source>
</evidence>
<evidence type="ECO:0008006" key="3">
    <source>
        <dbReference type="Google" id="ProtNLM"/>
    </source>
</evidence>
<sequence>MIEPLPQYAYDAGLAAGMAAVMNGATDLNDGAARMAQTLGIPPEAAALVMESGYAHFEGVAQRVAASEGLDAADWYELGAYARSNPSQLGPALQAMVYARDTSKWAALTREFLAFKAQRSGVNR</sequence>
<dbReference type="EMBL" id="JBHRTI010000003">
    <property type="protein sequence ID" value="MFC3146697.1"/>
    <property type="molecule type" value="Genomic_DNA"/>
</dbReference>
<evidence type="ECO:0000313" key="1">
    <source>
        <dbReference type="EMBL" id="MFC3146697.1"/>
    </source>
</evidence>
<dbReference type="Proteomes" id="UP001595556">
    <property type="component" value="Unassembled WGS sequence"/>
</dbReference>
<protein>
    <recommendedName>
        <fullName evidence="3">DUF2059 domain-containing protein</fullName>
    </recommendedName>
</protein>
<organism evidence="1 2">
    <name type="scientific">Piscinibacterium candidicorallinum</name>
    <dbReference type="NCBI Taxonomy" id="1793872"/>
    <lineage>
        <taxon>Bacteria</taxon>
        <taxon>Pseudomonadati</taxon>
        <taxon>Pseudomonadota</taxon>
        <taxon>Betaproteobacteria</taxon>
        <taxon>Burkholderiales</taxon>
        <taxon>Piscinibacterium</taxon>
    </lineage>
</organism>
<proteinExistence type="predicted"/>
<name>A0ABV7H5R3_9BURK</name>
<comment type="caution">
    <text evidence="1">The sequence shown here is derived from an EMBL/GenBank/DDBJ whole genome shotgun (WGS) entry which is preliminary data.</text>
</comment>
<accession>A0ABV7H5R3</accession>
<keyword evidence="2" id="KW-1185">Reference proteome</keyword>
<gene>
    <name evidence="1" type="ORF">ACFOEN_03470</name>
</gene>
<reference evidence="2" key="1">
    <citation type="journal article" date="2019" name="Int. J. Syst. Evol. Microbiol.">
        <title>The Global Catalogue of Microorganisms (GCM) 10K type strain sequencing project: providing services to taxonomists for standard genome sequencing and annotation.</title>
        <authorList>
            <consortium name="The Broad Institute Genomics Platform"/>
            <consortium name="The Broad Institute Genome Sequencing Center for Infectious Disease"/>
            <person name="Wu L."/>
            <person name="Ma J."/>
        </authorList>
    </citation>
    <scope>NUCLEOTIDE SEQUENCE [LARGE SCALE GENOMIC DNA]</scope>
    <source>
        <strain evidence="2">KCTC 52168</strain>
    </source>
</reference>